<comment type="caution">
    <text evidence="1">The sequence shown here is derived from an EMBL/GenBank/DDBJ whole genome shotgun (WGS) entry which is preliminary data.</text>
</comment>
<protein>
    <submittedName>
        <fullName evidence="1">Uncharacterized protein</fullName>
    </submittedName>
</protein>
<dbReference type="OrthoDB" id="9812192at2"/>
<dbReference type="AlphaFoldDB" id="A0A4Y9JXC5"/>
<sequence length="62" mass="7151">MADLEWHMQQPHFLSTVKAFEDLLSQPLEVNIVNALSEAFVNLTVNVTACQKPPDLFRRFCF</sequence>
<evidence type="ECO:0000313" key="2">
    <source>
        <dbReference type="Proteomes" id="UP000297396"/>
    </source>
</evidence>
<dbReference type="Proteomes" id="UP000297396">
    <property type="component" value="Unassembled WGS sequence"/>
</dbReference>
<accession>A0A4Y9JXC5</accession>
<dbReference type="RefSeq" id="WP_135057609.1">
    <property type="nucleotide sequence ID" value="NZ_JADGLC010000020.1"/>
</dbReference>
<name>A0A4Y9JXC5_9PAST</name>
<proteinExistence type="predicted"/>
<gene>
    <name evidence="1" type="ORF">E4T80_08985</name>
</gene>
<evidence type="ECO:0000313" key="1">
    <source>
        <dbReference type="EMBL" id="TFV09086.1"/>
    </source>
</evidence>
<dbReference type="EMBL" id="SPPA01000020">
    <property type="protein sequence ID" value="TFV09086.1"/>
    <property type="molecule type" value="Genomic_DNA"/>
</dbReference>
<organism evidence="1 2">
    <name type="scientific">Muribacter muris</name>
    <dbReference type="NCBI Taxonomy" id="67855"/>
    <lineage>
        <taxon>Bacteria</taxon>
        <taxon>Pseudomonadati</taxon>
        <taxon>Pseudomonadota</taxon>
        <taxon>Gammaproteobacteria</taxon>
        <taxon>Pasteurellales</taxon>
        <taxon>Pasteurellaceae</taxon>
        <taxon>Muribacter</taxon>
    </lineage>
</organism>
<reference evidence="1 2" key="1">
    <citation type="submission" date="2019-03" db="EMBL/GenBank/DDBJ databases">
        <title>Diversity of the mouse oral microbiome.</title>
        <authorList>
            <person name="Joseph S."/>
            <person name="Aduse-Opoku J."/>
            <person name="Curtis M."/>
            <person name="Wade W."/>
            <person name="Hashim A."/>
        </authorList>
    </citation>
    <scope>NUCLEOTIDE SEQUENCE [LARGE SCALE GENOMIC DNA]</scope>
    <source>
        <strain evidence="1 2">WT12</strain>
    </source>
</reference>